<evidence type="ECO:0000313" key="17">
    <source>
        <dbReference type="Proteomes" id="UP000001542"/>
    </source>
</evidence>
<dbReference type="SMR" id="A2DVU2"/>
<evidence type="ECO:0000256" key="5">
    <source>
        <dbReference type="ARBA" id="ARBA00022679"/>
    </source>
</evidence>
<evidence type="ECO:0000256" key="6">
    <source>
        <dbReference type="ARBA" id="ARBA00022723"/>
    </source>
</evidence>
<dbReference type="OMA" id="NQMDYNK"/>
<gene>
    <name evidence="16" type="ORF">TVAG_210350</name>
</gene>
<dbReference type="FunFam" id="1.10.510.10:FF:000172">
    <property type="entry name" value="serine/threonine-protein kinase Nek1 isoform X1"/>
    <property type="match status" value="1"/>
</dbReference>
<evidence type="ECO:0000256" key="10">
    <source>
        <dbReference type="ARBA" id="ARBA00022842"/>
    </source>
</evidence>
<feature type="region of interest" description="Disordered" evidence="14">
    <location>
        <begin position="347"/>
        <end position="503"/>
    </location>
</feature>
<keyword evidence="9 13" id="KW-0067">ATP-binding</keyword>
<reference evidence="16" key="1">
    <citation type="submission" date="2006-10" db="EMBL/GenBank/DDBJ databases">
        <authorList>
            <person name="Amadeo P."/>
            <person name="Zhao Q."/>
            <person name="Wortman J."/>
            <person name="Fraser-Liggett C."/>
            <person name="Carlton J."/>
        </authorList>
    </citation>
    <scope>NUCLEOTIDE SEQUENCE</scope>
    <source>
        <strain evidence="16">G3</strain>
    </source>
</reference>
<sequence length="1077" mass="129530">MKAYEQIKVLGEGGFAKAFLVKRKTDRLLCVAKSVKLSGLSEKEKKEAISEVNVLSALKHPNIVRYIESFNESGFLYIIMEYADGGDLSQKIEKNGRKSFSEDEVLRIFTQLALAIKYIHDRKILHRDLKGQNVFLMKDGSVKLGDFGIAKVLDHTMQFYNTQIGTPYYLSPEMCQGKNYNSKTDIWSFGCIMYEMCTLHHAFEGRNINNLLFNIVRGNITPISTQYSADLRNLINSMLSKDPKLRPTATEIVKKPIIRNRLTTYLSEFQVNNEMSHTVLHGMNPLKQNLNFEEPMKAIPETPVDKPDIRQQEKELELLKQKEKERERLREEEEKRMKQYKEIEEKERLREERRNKPMTEIAKARQEDSRQAALDREEKYRQKMAKFANKNQNQNQNYGNRYVNDPQPKSPYNVNPSPRYDNQTQINKNQQNVYANKYDKPSPSYENQNNKKASPVSEQPVKSPAYRQFPLRSPAQEKVNDNQQQNRHYSPEAQVYNAVNRPLNSEERRRLELIKAQEENARMAQEKRSREEQEKLRELELEREAEIQREQIYQRQQRKYHPVEKPINKYDPIEEQRKKLEQEKAEEERKRKERIEYEKEKNRMRKDYENKERQKQIELAKAQEQARQAWIEAQEEAKRLKKEANEKKRKEAEEYQKKIELEKQQREKEKLLRQQSEKEQEAKYYQMQLQYEEEKENKARQLREQKQKEIAERQEQQERLRKQIEEKERIKREEDNQRILRKQEEENERIKLLLKKQKEENERFEREQEERRQMKIKRRKEEILEKENQINVKFYNDNENNNENYNKNYNERRNKIQSDDSDRKRLYQDEHERLRREEDERMKRQRIEDRQQEESHRIMNQIQKLQDLQKLPIQMHSDPDSAPSRYRKPQIAIGLKPKVSQLSVDKNQRHSKIKDSFYEDFNERKPSWAKERIKSEAELLQRQIEEKRIRQIGGNDINIEDVRQFQQQRAQEIEQSYLDGLNADKQIDNGDFNDSGPSKFYDGDREVDLPVANDNDSMLRRADRIKRMIINKIGEDKFVKLRKEMLDESPPSVIHHTDIVSQMLMQQLICLEDNIPR</sequence>
<dbReference type="VEuPathDB" id="TrichDB:TVAG_210350"/>
<comment type="catalytic activity">
    <reaction evidence="11">
        <text>L-threonyl-[protein] + ATP = O-phospho-L-threonyl-[protein] + ADP + H(+)</text>
        <dbReference type="Rhea" id="RHEA:46608"/>
        <dbReference type="Rhea" id="RHEA-COMP:11060"/>
        <dbReference type="Rhea" id="RHEA-COMP:11605"/>
        <dbReference type="ChEBI" id="CHEBI:15378"/>
        <dbReference type="ChEBI" id="CHEBI:30013"/>
        <dbReference type="ChEBI" id="CHEBI:30616"/>
        <dbReference type="ChEBI" id="CHEBI:61977"/>
        <dbReference type="ChEBI" id="CHEBI:456216"/>
        <dbReference type="EC" id="2.7.11.1"/>
    </reaction>
</comment>
<dbReference type="EC" id="2.7.11.1" evidence="3"/>
<dbReference type="STRING" id="5722.A2DVU2"/>
<protein>
    <recommendedName>
        <fullName evidence="3">non-specific serine/threonine protein kinase</fullName>
        <ecNumber evidence="3">2.7.11.1</ecNumber>
    </recommendedName>
</protein>
<comment type="catalytic activity">
    <reaction evidence="12">
        <text>L-seryl-[protein] + ATP = O-phospho-L-seryl-[protein] + ADP + H(+)</text>
        <dbReference type="Rhea" id="RHEA:17989"/>
        <dbReference type="Rhea" id="RHEA-COMP:9863"/>
        <dbReference type="Rhea" id="RHEA-COMP:11604"/>
        <dbReference type="ChEBI" id="CHEBI:15378"/>
        <dbReference type="ChEBI" id="CHEBI:29999"/>
        <dbReference type="ChEBI" id="CHEBI:30616"/>
        <dbReference type="ChEBI" id="CHEBI:83421"/>
        <dbReference type="ChEBI" id="CHEBI:456216"/>
        <dbReference type="EC" id="2.7.11.1"/>
    </reaction>
</comment>
<dbReference type="PROSITE" id="PS00108">
    <property type="entry name" value="PROTEIN_KINASE_ST"/>
    <property type="match status" value="1"/>
</dbReference>
<dbReference type="GO" id="GO:0005524">
    <property type="term" value="F:ATP binding"/>
    <property type="evidence" value="ECO:0007669"/>
    <property type="project" value="UniProtKB-UniRule"/>
</dbReference>
<dbReference type="InterPro" id="IPR008271">
    <property type="entry name" value="Ser/Thr_kinase_AS"/>
</dbReference>
<organism evidence="16 17">
    <name type="scientific">Trichomonas vaginalis (strain ATCC PRA-98 / G3)</name>
    <dbReference type="NCBI Taxonomy" id="412133"/>
    <lineage>
        <taxon>Eukaryota</taxon>
        <taxon>Metamonada</taxon>
        <taxon>Parabasalia</taxon>
        <taxon>Trichomonadida</taxon>
        <taxon>Trichomonadidae</taxon>
        <taxon>Trichomonas</taxon>
    </lineage>
</organism>
<dbReference type="KEGG" id="tva:4773508"/>
<feature type="compositionally biased region" description="Basic and acidic residues" evidence="14">
    <location>
        <begin position="347"/>
        <end position="381"/>
    </location>
</feature>
<evidence type="ECO:0000313" key="16">
    <source>
        <dbReference type="EMBL" id="EAY15505.1"/>
    </source>
</evidence>
<dbReference type="CDD" id="cd08215">
    <property type="entry name" value="STKc_Nek"/>
    <property type="match status" value="1"/>
</dbReference>
<dbReference type="InterPro" id="IPR017441">
    <property type="entry name" value="Protein_kinase_ATP_BS"/>
</dbReference>
<feature type="compositionally biased region" description="Polar residues" evidence="14">
    <location>
        <begin position="410"/>
        <end position="434"/>
    </location>
</feature>
<evidence type="ECO:0000256" key="2">
    <source>
        <dbReference type="ARBA" id="ARBA00010886"/>
    </source>
</evidence>
<reference evidence="16" key="2">
    <citation type="journal article" date="2007" name="Science">
        <title>Draft genome sequence of the sexually transmitted pathogen Trichomonas vaginalis.</title>
        <authorList>
            <person name="Carlton J.M."/>
            <person name="Hirt R.P."/>
            <person name="Silva J.C."/>
            <person name="Delcher A.L."/>
            <person name="Schatz M."/>
            <person name="Zhao Q."/>
            <person name="Wortman J.R."/>
            <person name="Bidwell S.L."/>
            <person name="Alsmark U.C.M."/>
            <person name="Besteiro S."/>
            <person name="Sicheritz-Ponten T."/>
            <person name="Noel C.J."/>
            <person name="Dacks J.B."/>
            <person name="Foster P.G."/>
            <person name="Simillion C."/>
            <person name="Van de Peer Y."/>
            <person name="Miranda-Saavedra D."/>
            <person name="Barton G.J."/>
            <person name="Westrop G.D."/>
            <person name="Mueller S."/>
            <person name="Dessi D."/>
            <person name="Fiori P.L."/>
            <person name="Ren Q."/>
            <person name="Paulsen I."/>
            <person name="Zhang H."/>
            <person name="Bastida-Corcuera F.D."/>
            <person name="Simoes-Barbosa A."/>
            <person name="Brown M.T."/>
            <person name="Hayes R.D."/>
            <person name="Mukherjee M."/>
            <person name="Okumura C.Y."/>
            <person name="Schneider R."/>
            <person name="Smith A.J."/>
            <person name="Vanacova S."/>
            <person name="Villalvazo M."/>
            <person name="Haas B.J."/>
            <person name="Pertea M."/>
            <person name="Feldblyum T.V."/>
            <person name="Utterback T.R."/>
            <person name="Shu C.L."/>
            <person name="Osoegawa K."/>
            <person name="de Jong P.J."/>
            <person name="Hrdy I."/>
            <person name="Horvathova L."/>
            <person name="Zubacova Z."/>
            <person name="Dolezal P."/>
            <person name="Malik S.B."/>
            <person name="Logsdon J.M. Jr."/>
            <person name="Henze K."/>
            <person name="Gupta A."/>
            <person name="Wang C.C."/>
            <person name="Dunne R.L."/>
            <person name="Upcroft J.A."/>
            <person name="Upcroft P."/>
            <person name="White O."/>
            <person name="Salzberg S.L."/>
            <person name="Tang P."/>
            <person name="Chiu C.-H."/>
            <person name="Lee Y.-S."/>
            <person name="Embley T.M."/>
            <person name="Coombs G.H."/>
            <person name="Mottram J.C."/>
            <person name="Tachezy J."/>
            <person name="Fraser-Liggett C.M."/>
            <person name="Johnson P.J."/>
        </authorList>
    </citation>
    <scope>NUCLEOTIDE SEQUENCE [LARGE SCALE GENOMIC DNA]</scope>
    <source>
        <strain evidence="16">G3</strain>
    </source>
</reference>
<keyword evidence="5" id="KW-0808">Transferase</keyword>
<evidence type="ECO:0000256" key="13">
    <source>
        <dbReference type="PROSITE-ProRule" id="PRU10141"/>
    </source>
</evidence>
<dbReference type="GO" id="GO:0005737">
    <property type="term" value="C:cytoplasm"/>
    <property type="evidence" value="ECO:0000318"/>
    <property type="project" value="GO_Central"/>
</dbReference>
<evidence type="ECO:0000256" key="9">
    <source>
        <dbReference type="ARBA" id="ARBA00022840"/>
    </source>
</evidence>
<dbReference type="Proteomes" id="UP000001542">
    <property type="component" value="Unassembled WGS sequence"/>
</dbReference>
<keyword evidence="7 13" id="KW-0547">Nucleotide-binding</keyword>
<evidence type="ECO:0000256" key="4">
    <source>
        <dbReference type="ARBA" id="ARBA00022527"/>
    </source>
</evidence>
<feature type="region of interest" description="Disordered" evidence="14">
    <location>
        <begin position="692"/>
        <end position="733"/>
    </location>
</feature>
<feature type="domain" description="Protein kinase" evidence="15">
    <location>
        <begin position="4"/>
        <end position="258"/>
    </location>
</feature>
<feature type="region of interest" description="Disordered" evidence="14">
    <location>
        <begin position="812"/>
        <end position="855"/>
    </location>
</feature>
<feature type="binding site" evidence="13">
    <location>
        <position position="33"/>
    </location>
    <ligand>
        <name>ATP</name>
        <dbReference type="ChEBI" id="CHEBI:30616"/>
    </ligand>
</feature>
<feature type="compositionally biased region" description="Basic and acidic residues" evidence="14">
    <location>
        <begin position="695"/>
        <end position="733"/>
    </location>
</feature>
<dbReference type="InterPro" id="IPR051131">
    <property type="entry name" value="NEK_Ser/Thr_kinase_NIMA"/>
</dbReference>
<dbReference type="Gene3D" id="3.30.200.20">
    <property type="entry name" value="Phosphorylase Kinase, domain 1"/>
    <property type="match status" value="1"/>
</dbReference>
<dbReference type="GO" id="GO:0046872">
    <property type="term" value="F:metal ion binding"/>
    <property type="evidence" value="ECO:0007669"/>
    <property type="project" value="UniProtKB-KW"/>
</dbReference>
<dbReference type="SMART" id="SM00220">
    <property type="entry name" value="S_TKc"/>
    <property type="match status" value="1"/>
</dbReference>
<proteinExistence type="inferred from homology"/>
<dbReference type="FunFam" id="3.30.200.20:FF:000097">
    <property type="entry name" value="Probable serine/threonine-protein kinase nek1"/>
    <property type="match status" value="1"/>
</dbReference>
<evidence type="ECO:0000259" key="15">
    <source>
        <dbReference type="PROSITE" id="PS50011"/>
    </source>
</evidence>
<dbReference type="AlphaFoldDB" id="A2DVU2"/>
<feature type="region of interest" description="Disordered" evidence="14">
    <location>
        <begin position="553"/>
        <end position="614"/>
    </location>
</feature>
<feature type="compositionally biased region" description="Basic and acidic residues" evidence="14">
    <location>
        <begin position="561"/>
        <end position="614"/>
    </location>
</feature>
<dbReference type="Gene3D" id="1.10.510.10">
    <property type="entry name" value="Transferase(Phosphotransferase) domain 1"/>
    <property type="match status" value="1"/>
</dbReference>
<evidence type="ECO:0000256" key="3">
    <source>
        <dbReference type="ARBA" id="ARBA00012513"/>
    </source>
</evidence>
<accession>A2DVU2</accession>
<comment type="similarity">
    <text evidence="2">Belongs to the protein kinase superfamily. NEK Ser/Thr protein kinase family. NIMA subfamily.</text>
</comment>
<comment type="cofactor">
    <cofactor evidence="1">
        <name>Mg(2+)</name>
        <dbReference type="ChEBI" id="CHEBI:18420"/>
    </cofactor>
</comment>
<keyword evidence="17" id="KW-1185">Reference proteome</keyword>
<keyword evidence="10" id="KW-0460">Magnesium</keyword>
<dbReference type="PANTHER" id="PTHR44899">
    <property type="entry name" value="CAMK FAMILY PROTEIN KINASE"/>
    <property type="match status" value="1"/>
</dbReference>
<feature type="region of interest" description="Disordered" evidence="14">
    <location>
        <begin position="638"/>
        <end position="660"/>
    </location>
</feature>
<keyword evidence="8 16" id="KW-0418">Kinase</keyword>
<dbReference type="InterPro" id="IPR000719">
    <property type="entry name" value="Prot_kinase_dom"/>
</dbReference>
<dbReference type="SUPFAM" id="SSF56112">
    <property type="entry name" value="Protein kinase-like (PK-like)"/>
    <property type="match status" value="1"/>
</dbReference>
<name>A2DVU2_TRIV3</name>
<dbReference type="eggNOG" id="KOG0589">
    <property type="taxonomic scope" value="Eukaryota"/>
</dbReference>
<dbReference type="VEuPathDB" id="TrichDB:TVAGG3_0734910"/>
<dbReference type="GO" id="GO:0004674">
    <property type="term" value="F:protein serine/threonine kinase activity"/>
    <property type="evidence" value="ECO:0000318"/>
    <property type="project" value="GO_Central"/>
</dbReference>
<evidence type="ECO:0000256" key="12">
    <source>
        <dbReference type="ARBA" id="ARBA00048679"/>
    </source>
</evidence>
<keyword evidence="4" id="KW-0723">Serine/threonine-protein kinase</keyword>
<dbReference type="PROSITE" id="PS50011">
    <property type="entry name" value="PROTEIN_KINASE_DOM"/>
    <property type="match status" value="1"/>
</dbReference>
<evidence type="ECO:0000256" key="7">
    <source>
        <dbReference type="ARBA" id="ARBA00022741"/>
    </source>
</evidence>
<evidence type="ECO:0000256" key="1">
    <source>
        <dbReference type="ARBA" id="ARBA00001946"/>
    </source>
</evidence>
<dbReference type="EMBL" id="DS113255">
    <property type="protein sequence ID" value="EAY15505.1"/>
    <property type="molecule type" value="Genomic_DNA"/>
</dbReference>
<dbReference type="Pfam" id="PF00069">
    <property type="entry name" value="Pkinase"/>
    <property type="match status" value="1"/>
</dbReference>
<dbReference type="PROSITE" id="PS00107">
    <property type="entry name" value="PROTEIN_KINASE_ATP"/>
    <property type="match status" value="1"/>
</dbReference>
<evidence type="ECO:0000256" key="8">
    <source>
        <dbReference type="ARBA" id="ARBA00022777"/>
    </source>
</evidence>
<dbReference type="InParanoid" id="A2DVU2"/>
<dbReference type="PANTHER" id="PTHR44899:SF3">
    <property type="entry name" value="SERINE_THREONINE-PROTEIN KINASE NEK1"/>
    <property type="match status" value="1"/>
</dbReference>
<feature type="region of interest" description="Disordered" evidence="14">
    <location>
        <begin position="757"/>
        <end position="780"/>
    </location>
</feature>
<keyword evidence="6" id="KW-0479">Metal-binding</keyword>
<evidence type="ECO:0000256" key="14">
    <source>
        <dbReference type="SAM" id="MobiDB-lite"/>
    </source>
</evidence>
<evidence type="ECO:0000256" key="11">
    <source>
        <dbReference type="ARBA" id="ARBA00047899"/>
    </source>
</evidence>
<dbReference type="InterPro" id="IPR011009">
    <property type="entry name" value="Kinase-like_dom_sf"/>
</dbReference>